<dbReference type="PANTHER" id="PTHR34107:SF4">
    <property type="entry name" value="SLL1222 PROTEIN"/>
    <property type="match status" value="1"/>
</dbReference>
<evidence type="ECO:0000313" key="3">
    <source>
        <dbReference type="Proteomes" id="UP000075420"/>
    </source>
</evidence>
<comment type="caution">
    <text evidence="2">The sequence shown here is derived from an EMBL/GenBank/DDBJ whole genome shotgun (WGS) entry which is preliminary data.</text>
</comment>
<dbReference type="Gene3D" id="3.90.1570.10">
    <property type="entry name" value="tt1808, chain A"/>
    <property type="match status" value="1"/>
</dbReference>
<dbReference type="EMBL" id="JELY01001582">
    <property type="protein sequence ID" value="KYF55279.1"/>
    <property type="molecule type" value="Genomic_DNA"/>
</dbReference>
<dbReference type="CDD" id="cd06260">
    <property type="entry name" value="DUF820-like"/>
    <property type="match status" value="1"/>
</dbReference>
<dbReference type="Pfam" id="PF05685">
    <property type="entry name" value="Uma2"/>
    <property type="match status" value="1"/>
</dbReference>
<proteinExistence type="predicted"/>
<dbReference type="AlphaFoldDB" id="A0A150PHW9"/>
<organism evidence="2 3">
    <name type="scientific">Sorangium cellulosum</name>
    <name type="common">Polyangium cellulosum</name>
    <dbReference type="NCBI Taxonomy" id="56"/>
    <lineage>
        <taxon>Bacteria</taxon>
        <taxon>Pseudomonadati</taxon>
        <taxon>Myxococcota</taxon>
        <taxon>Polyangia</taxon>
        <taxon>Polyangiales</taxon>
        <taxon>Polyangiaceae</taxon>
        <taxon>Sorangium</taxon>
    </lineage>
</organism>
<name>A0A150PHW9_SORCE</name>
<evidence type="ECO:0000259" key="1">
    <source>
        <dbReference type="Pfam" id="PF05685"/>
    </source>
</evidence>
<dbReference type="SUPFAM" id="SSF52980">
    <property type="entry name" value="Restriction endonuclease-like"/>
    <property type="match status" value="1"/>
</dbReference>
<reference evidence="2 3" key="1">
    <citation type="submission" date="2014-02" db="EMBL/GenBank/DDBJ databases">
        <title>The small core and large imbalanced accessory genome model reveals a collaborative survival strategy of Sorangium cellulosum strains in nature.</title>
        <authorList>
            <person name="Han K."/>
            <person name="Peng R."/>
            <person name="Blom J."/>
            <person name="Li Y.-Z."/>
        </authorList>
    </citation>
    <scope>NUCLEOTIDE SEQUENCE [LARGE SCALE GENOMIC DNA]</scope>
    <source>
        <strain evidence="2 3">So0157-25</strain>
    </source>
</reference>
<dbReference type="InterPro" id="IPR008538">
    <property type="entry name" value="Uma2"/>
</dbReference>
<gene>
    <name evidence="2" type="ORF">BE08_43420</name>
</gene>
<dbReference type="Proteomes" id="UP000075420">
    <property type="component" value="Unassembled WGS sequence"/>
</dbReference>
<sequence>MAGAAVALDSSGRLSEEAWAALPEDEPGELVGGVLVEEEVPDWIHETAVSWLIRLLGAWAAARGAFVAGSELRYLLRNGNGRKPDLSMILPGQKPPPRRGPMRRPPDVMIEVVSPRPRDVHRDRIEKLREYAAFGVRWYWLLDPATRMLEIYELGPDGRYVWAQGAAGGRLEAVPGCEGLVLDLDALWGELDRLGEEEPAE</sequence>
<protein>
    <recommendedName>
        <fullName evidence="1">Putative restriction endonuclease domain-containing protein</fullName>
    </recommendedName>
</protein>
<dbReference type="PANTHER" id="PTHR34107">
    <property type="entry name" value="SLL0198 PROTEIN-RELATED"/>
    <property type="match status" value="1"/>
</dbReference>
<evidence type="ECO:0000313" key="2">
    <source>
        <dbReference type="EMBL" id="KYF55279.1"/>
    </source>
</evidence>
<feature type="domain" description="Putative restriction endonuclease" evidence="1">
    <location>
        <begin position="23"/>
        <end position="184"/>
    </location>
</feature>
<dbReference type="InterPro" id="IPR011335">
    <property type="entry name" value="Restrct_endonuc-II-like"/>
</dbReference>
<accession>A0A150PHW9</accession>
<dbReference type="InterPro" id="IPR012296">
    <property type="entry name" value="Nuclease_put_TT1808"/>
</dbReference>